<keyword evidence="4" id="KW-1185">Reference proteome</keyword>
<dbReference type="Proteomes" id="UP000198531">
    <property type="component" value="Unassembled WGS sequence"/>
</dbReference>
<dbReference type="GO" id="GO:0016020">
    <property type="term" value="C:membrane"/>
    <property type="evidence" value="ECO:0007669"/>
    <property type="project" value="TreeGrafter"/>
</dbReference>
<accession>A0A1I6I5N1</accession>
<evidence type="ECO:0000259" key="2">
    <source>
        <dbReference type="Pfam" id="PF00561"/>
    </source>
</evidence>
<dbReference type="InterPro" id="IPR000639">
    <property type="entry name" value="Epox_hydrolase-like"/>
</dbReference>
<dbReference type="OrthoDB" id="111592at2157"/>
<dbReference type="Gene3D" id="3.40.50.1820">
    <property type="entry name" value="alpha/beta hydrolase"/>
    <property type="match status" value="1"/>
</dbReference>
<dbReference type="SUPFAM" id="SSF53474">
    <property type="entry name" value="alpha/beta-Hydrolases"/>
    <property type="match status" value="1"/>
</dbReference>
<dbReference type="RefSeq" id="WP_089808767.1">
    <property type="nucleotide sequence ID" value="NZ_FOYT01000002.1"/>
</dbReference>
<dbReference type="PRINTS" id="PR00412">
    <property type="entry name" value="EPOXHYDRLASE"/>
</dbReference>
<protein>
    <submittedName>
        <fullName evidence="3">Pimeloyl-ACP methyl ester carboxylesterase</fullName>
    </submittedName>
</protein>
<evidence type="ECO:0000256" key="1">
    <source>
        <dbReference type="ARBA" id="ARBA00022801"/>
    </source>
</evidence>
<dbReference type="InterPro" id="IPR029058">
    <property type="entry name" value="AB_hydrolase_fold"/>
</dbReference>
<dbReference type="STRING" id="553469.SAMN04487947_2897"/>
<dbReference type="EMBL" id="FOYT01000002">
    <property type="protein sequence ID" value="SFR61944.1"/>
    <property type="molecule type" value="Genomic_DNA"/>
</dbReference>
<proteinExistence type="predicted"/>
<evidence type="ECO:0000313" key="4">
    <source>
        <dbReference type="Proteomes" id="UP000198531"/>
    </source>
</evidence>
<dbReference type="Pfam" id="PF00561">
    <property type="entry name" value="Abhydrolase_1"/>
    <property type="match status" value="1"/>
</dbReference>
<dbReference type="InterPro" id="IPR000073">
    <property type="entry name" value="AB_hydrolase_1"/>
</dbReference>
<keyword evidence="1" id="KW-0378">Hydrolase</keyword>
<dbReference type="PANTHER" id="PTHR43798">
    <property type="entry name" value="MONOACYLGLYCEROL LIPASE"/>
    <property type="match status" value="1"/>
</dbReference>
<dbReference type="PANTHER" id="PTHR43798:SF31">
    <property type="entry name" value="AB HYDROLASE SUPERFAMILY PROTEIN YCLE"/>
    <property type="match status" value="1"/>
</dbReference>
<dbReference type="InterPro" id="IPR050266">
    <property type="entry name" value="AB_hydrolase_sf"/>
</dbReference>
<evidence type="ECO:0000313" key="3">
    <source>
        <dbReference type="EMBL" id="SFR61944.1"/>
    </source>
</evidence>
<feature type="domain" description="AB hydrolase-1" evidence="2">
    <location>
        <begin position="21"/>
        <end position="253"/>
    </location>
</feature>
<organism evidence="3 4">
    <name type="scientific">Halogeometricum rufum</name>
    <dbReference type="NCBI Taxonomy" id="553469"/>
    <lineage>
        <taxon>Archaea</taxon>
        <taxon>Methanobacteriati</taxon>
        <taxon>Methanobacteriota</taxon>
        <taxon>Stenosarchaea group</taxon>
        <taxon>Halobacteria</taxon>
        <taxon>Halobacteriales</taxon>
        <taxon>Haloferacaceae</taxon>
        <taxon>Halogeometricum</taxon>
    </lineage>
</organism>
<dbReference type="GO" id="GO:0016787">
    <property type="term" value="F:hydrolase activity"/>
    <property type="evidence" value="ECO:0007669"/>
    <property type="project" value="UniProtKB-KW"/>
</dbReference>
<dbReference type="AlphaFoldDB" id="A0A1I6I5N1"/>
<reference evidence="4" key="1">
    <citation type="submission" date="2016-10" db="EMBL/GenBank/DDBJ databases">
        <authorList>
            <person name="Varghese N."/>
            <person name="Submissions S."/>
        </authorList>
    </citation>
    <scope>NUCLEOTIDE SEQUENCE [LARGE SCALE GENOMIC DNA]</scope>
    <source>
        <strain evidence="4">CGMCC 1.7736</strain>
    </source>
</reference>
<sequence length="267" mass="30212">MPTIQCHGAELYYEDHGGGDPIVFLHGATAGLRYFEPQLAGLSNEYRTLAVDFRGHGRSEKTELGHTLSQYARDVHEFLLQLDLDDVVIAGWSMGAIVSWEYIRQFGIDRVRAMVDVDMEPSPMKRDDYDYGSYGRDDLEQAINQVQTDPLGLLDEQATAMLKEKPSRELRNLILDEGSRTPPAIQGTLMFGLLYLHDYRDVLRSIDVPALVCAGADEKWRSVESVEHTAELLPESRFELFEDSGHCITIEEPERFNQILGEFISSL</sequence>
<gene>
    <name evidence="3" type="ORF">SAMN04487947_2897</name>
</gene>
<name>A0A1I6I5N1_9EURY</name>